<feature type="chain" id="PRO_5017273683" evidence="1">
    <location>
        <begin position="23"/>
        <end position="373"/>
    </location>
</feature>
<accession>A0A399RNE9</accession>
<feature type="signal peptide" evidence="1">
    <location>
        <begin position="1"/>
        <end position="22"/>
    </location>
</feature>
<gene>
    <name evidence="2" type="ORF">D1223_03995</name>
</gene>
<name>A0A399RNE9_9PROT</name>
<dbReference type="GO" id="GO:0003824">
    <property type="term" value="F:catalytic activity"/>
    <property type="evidence" value="ECO:0007669"/>
    <property type="project" value="InterPro"/>
</dbReference>
<dbReference type="InterPro" id="IPR035994">
    <property type="entry name" value="Nucleoside_phosphorylase_sf"/>
</dbReference>
<dbReference type="Gene3D" id="3.40.50.1580">
    <property type="entry name" value="Nucleoside phosphorylase domain"/>
    <property type="match status" value="1"/>
</dbReference>
<dbReference type="GO" id="GO:0055085">
    <property type="term" value="P:transmembrane transport"/>
    <property type="evidence" value="ECO:0007669"/>
    <property type="project" value="InterPro"/>
</dbReference>
<dbReference type="OrthoDB" id="4517280at2"/>
<dbReference type="Pfam" id="PF06516">
    <property type="entry name" value="NUP"/>
    <property type="match status" value="1"/>
</dbReference>
<dbReference type="RefSeq" id="WP_119375272.1">
    <property type="nucleotide sequence ID" value="NZ_QWFX01000005.1"/>
</dbReference>
<proteinExistence type="predicted"/>
<reference evidence="2 3" key="1">
    <citation type="submission" date="2018-08" db="EMBL/GenBank/DDBJ databases">
        <title>Henriciella mobilis sp. nov., isolated from seawater.</title>
        <authorList>
            <person name="Cheng H."/>
            <person name="Wu Y.-H."/>
            <person name="Xu X.-W."/>
            <person name="Guo L.-L."/>
        </authorList>
    </citation>
    <scope>NUCLEOTIDE SEQUENCE [LARGE SCALE GENOMIC DNA]</scope>
    <source>
        <strain evidence="2 3">JN25</strain>
    </source>
</reference>
<keyword evidence="1" id="KW-0732">Signal</keyword>
<evidence type="ECO:0000313" key="3">
    <source>
        <dbReference type="Proteomes" id="UP000266385"/>
    </source>
</evidence>
<dbReference type="InterPro" id="IPR009486">
    <property type="entry name" value="Pur_nuclsid_perm"/>
</dbReference>
<sequence>MPASALGLAASLAISACTEAPAAEPEESVESADQTSVLDCAPGAPCSTSLPVRVVLVTMFEIGEDEGDKPAEFQLWKERRPFDMQIPFPHSYHDLFYDEENQVLAMVTGIGTARSAAATMALGLDPRFDLSEAYWLVAGIAGIDPEDASIGSAVWSAYLVDGDLSHEIDAREKPEDWPTGYFPRYTNGPYDPDRPEPTGEMFHINEGLRDWAYELTKDLELPDLEGLAEERSLYTNYEMAQKPPFVLKGGHLAAMTFWHGELMNEWANDWVDYWTDGNSEFVTSAMEETGTYTSIEYLDRIGKVDKDRFMVLRAGSNYTMQPPGKTAAENLLGENEGYAGMLGSLESLYLVGGTVIDEITGNWETYKDNVPGE</sequence>
<dbReference type="GO" id="GO:0009116">
    <property type="term" value="P:nucleoside metabolic process"/>
    <property type="evidence" value="ECO:0007669"/>
    <property type="project" value="InterPro"/>
</dbReference>
<evidence type="ECO:0000256" key="1">
    <source>
        <dbReference type="SAM" id="SignalP"/>
    </source>
</evidence>
<evidence type="ECO:0000313" key="2">
    <source>
        <dbReference type="EMBL" id="RIJ33196.1"/>
    </source>
</evidence>
<protein>
    <submittedName>
        <fullName evidence="2">Purine nucleoside permease</fullName>
    </submittedName>
</protein>
<dbReference type="AlphaFoldDB" id="A0A399RNE9"/>
<comment type="caution">
    <text evidence="2">The sequence shown here is derived from an EMBL/GenBank/DDBJ whole genome shotgun (WGS) entry which is preliminary data.</text>
</comment>
<dbReference type="EMBL" id="QWFX01000005">
    <property type="protein sequence ID" value="RIJ33196.1"/>
    <property type="molecule type" value="Genomic_DNA"/>
</dbReference>
<dbReference type="PANTHER" id="PTHR38643">
    <property type="entry name" value="PURINE NUCLEOSIDE PERMEASE C285.05-RELATED"/>
    <property type="match status" value="1"/>
</dbReference>
<dbReference type="PIRSF" id="PIRSF013171">
    <property type="entry name" value="Pur_nuclsid_perm"/>
    <property type="match status" value="1"/>
</dbReference>
<organism evidence="2 3">
    <name type="scientific">Henriciella mobilis</name>
    <dbReference type="NCBI Taxonomy" id="2305467"/>
    <lineage>
        <taxon>Bacteria</taxon>
        <taxon>Pseudomonadati</taxon>
        <taxon>Pseudomonadota</taxon>
        <taxon>Alphaproteobacteria</taxon>
        <taxon>Hyphomonadales</taxon>
        <taxon>Hyphomonadaceae</taxon>
        <taxon>Henriciella</taxon>
    </lineage>
</organism>
<dbReference type="PANTHER" id="PTHR38643:SF1">
    <property type="entry name" value="PURINE NUCLEOSIDE PERMEASE C285.05-RELATED"/>
    <property type="match status" value="1"/>
</dbReference>
<dbReference type="Proteomes" id="UP000266385">
    <property type="component" value="Unassembled WGS sequence"/>
</dbReference>
<keyword evidence="3" id="KW-1185">Reference proteome</keyword>